<dbReference type="RefSeq" id="WP_188719820.1">
    <property type="nucleotide sequence ID" value="NZ_BMIF01000002.1"/>
</dbReference>
<dbReference type="EMBL" id="BMIF01000002">
    <property type="protein sequence ID" value="GGA58177.1"/>
    <property type="molecule type" value="Genomic_DNA"/>
</dbReference>
<dbReference type="SUPFAM" id="SSF51338">
    <property type="entry name" value="Composite domain of metallo-dependent hydrolases"/>
    <property type="match status" value="1"/>
</dbReference>
<feature type="domain" description="Amidohydrolase 3" evidence="1">
    <location>
        <begin position="197"/>
        <end position="394"/>
    </location>
</feature>
<reference evidence="2" key="1">
    <citation type="journal article" date="2014" name="Int. J. Syst. Evol. Microbiol.">
        <title>Complete genome sequence of Corynebacterium casei LMG S-19264T (=DSM 44701T), isolated from a smear-ripened cheese.</title>
        <authorList>
            <consortium name="US DOE Joint Genome Institute (JGI-PGF)"/>
            <person name="Walter F."/>
            <person name="Albersmeier A."/>
            <person name="Kalinowski J."/>
            <person name="Ruckert C."/>
        </authorList>
    </citation>
    <scope>NUCLEOTIDE SEQUENCE</scope>
    <source>
        <strain evidence="2">CGMCC 1.15320</strain>
    </source>
</reference>
<dbReference type="GO" id="GO:0035888">
    <property type="term" value="F:isoguanine deaminase activity"/>
    <property type="evidence" value="ECO:0007669"/>
    <property type="project" value="TreeGrafter"/>
</dbReference>
<dbReference type="InterPro" id="IPR032466">
    <property type="entry name" value="Metal_Hydrolase"/>
</dbReference>
<dbReference type="PROSITE" id="PS01137">
    <property type="entry name" value="TATD_1"/>
    <property type="match status" value="1"/>
</dbReference>
<dbReference type="PANTHER" id="PTHR32027:SF0">
    <property type="entry name" value="CYTOSINE DEAMINASE"/>
    <property type="match status" value="1"/>
</dbReference>
<name>A0A916RJ02_9HYPH</name>
<dbReference type="CDD" id="cd01293">
    <property type="entry name" value="Bact_CD"/>
    <property type="match status" value="1"/>
</dbReference>
<dbReference type="PANTHER" id="PTHR32027">
    <property type="entry name" value="CYTOSINE DEAMINASE"/>
    <property type="match status" value="1"/>
</dbReference>
<comment type="caution">
    <text evidence="2">The sequence shown here is derived from an EMBL/GenBank/DDBJ whole genome shotgun (WGS) entry which is preliminary data.</text>
</comment>
<evidence type="ECO:0000259" key="1">
    <source>
        <dbReference type="Pfam" id="PF07969"/>
    </source>
</evidence>
<dbReference type="InterPro" id="IPR052349">
    <property type="entry name" value="Metallo-hydrolase_Enzymes"/>
</dbReference>
<dbReference type="Gene3D" id="2.30.40.10">
    <property type="entry name" value="Urease, subunit C, domain 1"/>
    <property type="match status" value="1"/>
</dbReference>
<reference evidence="2" key="2">
    <citation type="submission" date="2020-09" db="EMBL/GenBank/DDBJ databases">
        <authorList>
            <person name="Sun Q."/>
            <person name="Zhou Y."/>
        </authorList>
    </citation>
    <scope>NUCLEOTIDE SEQUENCE</scope>
    <source>
        <strain evidence="2">CGMCC 1.15320</strain>
    </source>
</reference>
<dbReference type="Pfam" id="PF07969">
    <property type="entry name" value="Amidohydro_3"/>
    <property type="match status" value="1"/>
</dbReference>
<dbReference type="SUPFAM" id="SSF51556">
    <property type="entry name" value="Metallo-dependent hydrolases"/>
    <property type="match status" value="1"/>
</dbReference>
<evidence type="ECO:0000313" key="2">
    <source>
        <dbReference type="EMBL" id="GGA58177.1"/>
    </source>
</evidence>
<proteinExistence type="predicted"/>
<dbReference type="AlphaFoldDB" id="A0A916RJ02"/>
<dbReference type="Gene3D" id="3.20.20.140">
    <property type="entry name" value="Metal-dependent hydrolases"/>
    <property type="match status" value="1"/>
</dbReference>
<dbReference type="GO" id="GO:0004131">
    <property type="term" value="F:cytosine deaminase activity"/>
    <property type="evidence" value="ECO:0007669"/>
    <property type="project" value="TreeGrafter"/>
</dbReference>
<dbReference type="InterPro" id="IPR013108">
    <property type="entry name" value="Amidohydro_3"/>
</dbReference>
<evidence type="ECO:0000313" key="3">
    <source>
        <dbReference type="Proteomes" id="UP000636264"/>
    </source>
</evidence>
<dbReference type="GO" id="GO:0006209">
    <property type="term" value="P:cytosine catabolic process"/>
    <property type="evidence" value="ECO:0007669"/>
    <property type="project" value="TreeGrafter"/>
</dbReference>
<gene>
    <name evidence="2" type="primary">codAch2</name>
    <name evidence="2" type="ORF">GCM10011385_09700</name>
</gene>
<accession>A0A916RJ02</accession>
<dbReference type="Proteomes" id="UP000636264">
    <property type="component" value="Unassembled WGS sequence"/>
</dbReference>
<sequence length="429" mass="46882">MSGETPYRPVSLVNVKVPAALASGLELRDHDPVTGLAVTDFAIDGNGRISLAANAPSVDMGGRMVLPCFIDSHVHLDKAFIIRRTGVPQGGLLDAIHLATADIPNRTRDDLAERMEKGLSFAYSRGTSVMRTHLDTPEQPVESASWKVFTELRETWRDRITLQAVALMALERVDTDEFPERCRQIAEIGGVVGAFVPTGSATSHRLDKLFEIAAHYGLDVDFHVDESLDPNAIGLELIAESVLRTGFKGRVVAGHCCSLSVRPEAEVAALIDKVAEAGIYVISLPHSNLYLQDRQPGRTPRMRGLTLAHELRAAGVSVHFASDNVQDPFYPYGEFDMLEVMRSSIRFAHLDTAVGAWVPELYRNAAAALNLPDAGRIAAGAKADFIAFDATDWYDLFGQSHANRMVFRNGINLSSRSSDLRDLFGLDFA</sequence>
<dbReference type="InterPro" id="IPR011059">
    <property type="entry name" value="Metal-dep_hydrolase_composite"/>
</dbReference>
<dbReference type="InterPro" id="IPR018228">
    <property type="entry name" value="DNase_TatD-rel_CS"/>
</dbReference>
<organism evidence="2 3">
    <name type="scientific">Nitratireductor aestuarii</name>
    <dbReference type="NCBI Taxonomy" id="1735103"/>
    <lineage>
        <taxon>Bacteria</taxon>
        <taxon>Pseudomonadati</taxon>
        <taxon>Pseudomonadota</taxon>
        <taxon>Alphaproteobacteria</taxon>
        <taxon>Hyphomicrobiales</taxon>
        <taxon>Phyllobacteriaceae</taxon>
        <taxon>Nitratireductor</taxon>
    </lineage>
</organism>
<keyword evidence="3" id="KW-1185">Reference proteome</keyword>
<dbReference type="NCBIfam" id="NF005759">
    <property type="entry name" value="PRK07583.1"/>
    <property type="match status" value="1"/>
</dbReference>
<protein>
    <submittedName>
        <fullName evidence="2">Amidohydrolase</fullName>
    </submittedName>
</protein>